<dbReference type="Proteomes" id="UP000053841">
    <property type="component" value="Unassembled WGS sequence"/>
</dbReference>
<keyword evidence="6" id="KW-1133">Transmembrane helix</keyword>
<evidence type="ECO:0000256" key="5">
    <source>
        <dbReference type="PIRSR" id="PIRSR602403-1"/>
    </source>
</evidence>
<dbReference type="GeneID" id="19143530"/>
<dbReference type="eggNOG" id="KOG0684">
    <property type="taxonomic scope" value="Eukaryota"/>
</dbReference>
<evidence type="ECO:0000256" key="1">
    <source>
        <dbReference type="ARBA" id="ARBA00010617"/>
    </source>
</evidence>
<comment type="similarity">
    <text evidence="1">Belongs to the cytochrome P450 family.</text>
</comment>
<dbReference type="EMBL" id="KI964763">
    <property type="protein sequence ID" value="EUC29182.1"/>
    <property type="molecule type" value="Genomic_DNA"/>
</dbReference>
<dbReference type="InterPro" id="IPR036396">
    <property type="entry name" value="Cyt_P450_sf"/>
</dbReference>
<evidence type="ECO:0000256" key="2">
    <source>
        <dbReference type="ARBA" id="ARBA00022617"/>
    </source>
</evidence>
<comment type="cofactor">
    <cofactor evidence="5">
        <name>heme</name>
        <dbReference type="ChEBI" id="CHEBI:30413"/>
    </cofactor>
</comment>
<accession>W6XPD4</accession>
<keyword evidence="6" id="KW-0472">Membrane</keyword>
<dbReference type="GO" id="GO:0005506">
    <property type="term" value="F:iron ion binding"/>
    <property type="evidence" value="ECO:0007669"/>
    <property type="project" value="InterPro"/>
</dbReference>
<dbReference type="Gene3D" id="1.10.630.10">
    <property type="entry name" value="Cytochrome P450"/>
    <property type="match status" value="1"/>
</dbReference>
<dbReference type="PRINTS" id="PR00465">
    <property type="entry name" value="EP450IV"/>
</dbReference>
<gene>
    <name evidence="7" type="ORF">COCCADRAFT_107213</name>
</gene>
<dbReference type="GO" id="GO:0016705">
    <property type="term" value="F:oxidoreductase activity, acting on paired donors, with incorporation or reduction of molecular oxygen"/>
    <property type="evidence" value="ECO:0007669"/>
    <property type="project" value="InterPro"/>
</dbReference>
<protein>
    <recommendedName>
        <fullName evidence="9">Cytochrome P450</fullName>
    </recommendedName>
</protein>
<evidence type="ECO:0000313" key="7">
    <source>
        <dbReference type="EMBL" id="EUC29182.1"/>
    </source>
</evidence>
<evidence type="ECO:0000313" key="8">
    <source>
        <dbReference type="Proteomes" id="UP000053841"/>
    </source>
</evidence>
<dbReference type="PANTHER" id="PTHR24304:SF2">
    <property type="entry name" value="24-HYDROXYCHOLESTEROL 7-ALPHA-HYDROXYLASE"/>
    <property type="match status" value="1"/>
</dbReference>
<keyword evidence="8" id="KW-1185">Reference proteome</keyword>
<dbReference type="GO" id="GO:0008395">
    <property type="term" value="F:steroid hydroxylase activity"/>
    <property type="evidence" value="ECO:0007669"/>
    <property type="project" value="TreeGrafter"/>
</dbReference>
<keyword evidence="4 5" id="KW-0408">Iron</keyword>
<dbReference type="OrthoDB" id="1470350at2759"/>
<evidence type="ECO:0008006" key="9">
    <source>
        <dbReference type="Google" id="ProtNLM"/>
    </source>
</evidence>
<dbReference type="PANTHER" id="PTHR24304">
    <property type="entry name" value="CYTOCHROME P450 FAMILY 7"/>
    <property type="match status" value="1"/>
</dbReference>
<evidence type="ECO:0000256" key="4">
    <source>
        <dbReference type="ARBA" id="ARBA00023004"/>
    </source>
</evidence>
<dbReference type="HOGENOM" id="CLU_018012_2_1_1"/>
<dbReference type="RefSeq" id="XP_007716531.1">
    <property type="nucleotide sequence ID" value="XM_007718341.1"/>
</dbReference>
<proteinExistence type="inferred from homology"/>
<dbReference type="GO" id="GO:0020037">
    <property type="term" value="F:heme binding"/>
    <property type="evidence" value="ECO:0007669"/>
    <property type="project" value="InterPro"/>
</dbReference>
<dbReference type="SUPFAM" id="SSF48264">
    <property type="entry name" value="Cytochrome P450"/>
    <property type="match status" value="1"/>
</dbReference>
<evidence type="ECO:0000256" key="6">
    <source>
        <dbReference type="SAM" id="Phobius"/>
    </source>
</evidence>
<dbReference type="CDD" id="cd11040">
    <property type="entry name" value="CYP7_CYP8-like"/>
    <property type="match status" value="1"/>
</dbReference>
<sequence length="607" mass="68602">MTVVQGIQTSLSFWPSLKEAMYEPFQNQYIPQNETVIQTPDPDMTPSSWTNSLRQSLVAGGILAIPFIFNYLLTLSLYHWANMRRKPGQTPPEYPAMPIIGSTFSFLWDSASFVAKATTYAGKLTCVRISLLINGIYLVSEPKAIADMWKNPNLSSPIYVYTVGLRYIFGMHEKGIEAYTDDDSGPYRKPHPFSNVEPNNRIDFLTHDSLLRGLTSHAMLRTFERFQAILKRNLDTEDIGDEWIEQPDLFAFFRNNVGKAVLESLFGPSLLAINPNFTSDLWEFDEQVVNLAKRLPRFLIPNAFRVRERLLSQIQNWYNYARQHFRDSNTDQDTQWDPYWGSIMNRERQSMLLSISGQDDAAVASTDLGLIWTSVTNVVPSTMLTAFHIFSDPALLSRIRTSISDSVSHTPTSGFSASMDKLLQKDLLQSVYAETLRLYVQSYITRCSAHECITVGDWTLPRNEVSMVSSYVAHMNTSLWNEQDGAHPVTSFWADRFILDPADPSSGPMNPSTPEATEIRSKLSTKEKHFSAKGLAGAWIPYGGGFSACPGRLLAKRIILYTCALLVSEFEVEVKDKAFEMDSSGFGLGTQKPKTKIGFRIRRRRGD</sequence>
<reference evidence="7 8" key="1">
    <citation type="journal article" date="2013" name="PLoS Genet.">
        <title>Comparative genome structure, secondary metabolite, and effector coding capacity across Cochliobolus pathogens.</title>
        <authorList>
            <person name="Condon B.J."/>
            <person name="Leng Y."/>
            <person name="Wu D."/>
            <person name="Bushley K.E."/>
            <person name="Ohm R.A."/>
            <person name="Otillar R."/>
            <person name="Martin J."/>
            <person name="Schackwitz W."/>
            <person name="Grimwood J."/>
            <person name="MohdZainudin N."/>
            <person name="Xue C."/>
            <person name="Wang R."/>
            <person name="Manning V.A."/>
            <person name="Dhillon B."/>
            <person name="Tu Z.J."/>
            <person name="Steffenson B.J."/>
            <person name="Salamov A."/>
            <person name="Sun H."/>
            <person name="Lowry S."/>
            <person name="LaButti K."/>
            <person name="Han J."/>
            <person name="Copeland A."/>
            <person name="Lindquist E."/>
            <person name="Barry K."/>
            <person name="Schmutz J."/>
            <person name="Baker S.E."/>
            <person name="Ciuffetti L.M."/>
            <person name="Grigoriev I.V."/>
            <person name="Zhong S."/>
            <person name="Turgeon B.G."/>
        </authorList>
    </citation>
    <scope>NUCLEOTIDE SEQUENCE [LARGE SCALE GENOMIC DNA]</scope>
    <source>
        <strain evidence="7 8">26-R-13</strain>
    </source>
</reference>
<dbReference type="KEGG" id="bze:COCCADRAFT_107213"/>
<organism evidence="7 8">
    <name type="scientific">Cochliobolus carbonum (strain 26-R-13)</name>
    <name type="common">Maize leaf spot fungus</name>
    <name type="synonym">Bipolaris zeicola</name>
    <dbReference type="NCBI Taxonomy" id="930089"/>
    <lineage>
        <taxon>Eukaryota</taxon>
        <taxon>Fungi</taxon>
        <taxon>Dikarya</taxon>
        <taxon>Ascomycota</taxon>
        <taxon>Pezizomycotina</taxon>
        <taxon>Dothideomycetes</taxon>
        <taxon>Pleosporomycetidae</taxon>
        <taxon>Pleosporales</taxon>
        <taxon>Pleosporineae</taxon>
        <taxon>Pleosporaceae</taxon>
        <taxon>Bipolaris</taxon>
    </lineage>
</organism>
<name>W6XPD4_COCC2</name>
<feature type="transmembrane region" description="Helical" evidence="6">
    <location>
        <begin position="57"/>
        <end position="78"/>
    </location>
</feature>
<evidence type="ECO:0000256" key="3">
    <source>
        <dbReference type="ARBA" id="ARBA00022723"/>
    </source>
</evidence>
<dbReference type="STRING" id="930089.W6XPD4"/>
<keyword evidence="6" id="KW-0812">Transmembrane</keyword>
<keyword evidence="3 5" id="KW-0479">Metal-binding</keyword>
<feature type="binding site" description="axial binding residue" evidence="5">
    <location>
        <position position="549"/>
    </location>
    <ligand>
        <name>heme</name>
        <dbReference type="ChEBI" id="CHEBI:30413"/>
    </ligand>
    <ligandPart>
        <name>Fe</name>
        <dbReference type="ChEBI" id="CHEBI:18248"/>
    </ligandPart>
</feature>
<keyword evidence="2 5" id="KW-0349">Heme</keyword>
<dbReference type="AlphaFoldDB" id="W6XPD4"/>
<dbReference type="InterPro" id="IPR002403">
    <property type="entry name" value="Cyt_P450_E_grp-IV"/>
</dbReference>
<dbReference type="InterPro" id="IPR050529">
    <property type="entry name" value="CYP450_sterol_14alpha_dmase"/>
</dbReference>